<feature type="domain" description="AAA+ ATPase" evidence="1">
    <location>
        <begin position="118"/>
        <end position="229"/>
    </location>
</feature>
<dbReference type="PANTHER" id="PTHR30050:SF10">
    <property type="entry name" value="PHAGE-LIKE ELEMENT PBSX PROTEIN XKDC"/>
    <property type="match status" value="1"/>
</dbReference>
<dbReference type="GO" id="GO:0005524">
    <property type="term" value="F:ATP binding"/>
    <property type="evidence" value="ECO:0007669"/>
    <property type="project" value="InterPro"/>
</dbReference>
<dbReference type="RefSeq" id="WP_228441532.1">
    <property type="nucleotide sequence ID" value="NZ_CP019699.1"/>
</dbReference>
<reference evidence="2 3" key="1">
    <citation type="journal article" date="2015" name="Int. J. Syst. Evol. Microbiol.">
        <title>Novibacillus thermophilus gen. nov., sp. nov., a Gram-staining-negative and moderately thermophilic member of the family Thermoactinomycetaceae.</title>
        <authorList>
            <person name="Yang G."/>
            <person name="Chen J."/>
            <person name="Zhou S."/>
        </authorList>
    </citation>
    <scope>NUCLEOTIDE SEQUENCE [LARGE SCALE GENOMIC DNA]</scope>
    <source>
        <strain evidence="2 3">SG-1</strain>
    </source>
</reference>
<dbReference type="InterPro" id="IPR027417">
    <property type="entry name" value="P-loop_NTPase"/>
</dbReference>
<dbReference type="PANTHER" id="PTHR30050">
    <property type="entry name" value="CHROMOSOMAL REPLICATION INITIATOR PROTEIN DNAA"/>
    <property type="match status" value="1"/>
</dbReference>
<dbReference type="Pfam" id="PF01695">
    <property type="entry name" value="IstB_IS21"/>
    <property type="match status" value="1"/>
</dbReference>
<dbReference type="Gene3D" id="3.40.50.300">
    <property type="entry name" value="P-loop containing nucleotide triphosphate hydrolases"/>
    <property type="match status" value="1"/>
</dbReference>
<evidence type="ECO:0000313" key="3">
    <source>
        <dbReference type="Proteomes" id="UP000188603"/>
    </source>
</evidence>
<dbReference type="InterPro" id="IPR003593">
    <property type="entry name" value="AAA+_ATPase"/>
</dbReference>
<evidence type="ECO:0000259" key="1">
    <source>
        <dbReference type="SMART" id="SM00382"/>
    </source>
</evidence>
<gene>
    <name evidence="2" type="ORF">B0W44_05265</name>
</gene>
<organism evidence="2 3">
    <name type="scientific">Novibacillus thermophilus</name>
    <dbReference type="NCBI Taxonomy" id="1471761"/>
    <lineage>
        <taxon>Bacteria</taxon>
        <taxon>Bacillati</taxon>
        <taxon>Bacillota</taxon>
        <taxon>Bacilli</taxon>
        <taxon>Bacillales</taxon>
        <taxon>Thermoactinomycetaceae</taxon>
        <taxon>Novibacillus</taxon>
    </lineage>
</organism>
<dbReference type="AlphaFoldDB" id="A0A1U9K5E0"/>
<accession>A0A1U9K5E0</accession>
<dbReference type="InterPro" id="IPR002611">
    <property type="entry name" value="IstB_ATP-bd"/>
</dbReference>
<sequence length="271" mass="31505">MKAAGSMIQDIQERINRLRAERPAGSTDQPAVTYDCSKCKDEGGFIKRDKDGVERWVFCECWKQKQTERLFKSSQITEEFQKLTFQGFVTNGRPKVVEEAFLAAKHYFMNFRDIREKRENSIALLGEPGCGKTHLLMALSNNLIKRGVRVQYFPWVEGYNDLKNNLDLLDEKIYQMQTVPVLFIDDLFKGRREATNFQIEQLFAVVNYRYLNHLPILVSSEKDIDEICEIDMGIGSRIYEMCKDYTVVLKGVPGLNYRIRELEDAYVPNVQ</sequence>
<dbReference type="STRING" id="1471761.B0W44_05265"/>
<evidence type="ECO:0000313" key="2">
    <source>
        <dbReference type="EMBL" id="AQS55277.1"/>
    </source>
</evidence>
<protein>
    <recommendedName>
        <fullName evidence="1">AAA+ ATPase domain-containing protein</fullName>
    </recommendedName>
</protein>
<dbReference type="SMART" id="SM00382">
    <property type="entry name" value="AAA"/>
    <property type="match status" value="1"/>
</dbReference>
<name>A0A1U9K5E0_9BACL</name>
<keyword evidence="3" id="KW-1185">Reference proteome</keyword>
<dbReference type="NCBIfam" id="NF005378">
    <property type="entry name" value="PRK06921.1"/>
    <property type="match status" value="1"/>
</dbReference>
<dbReference type="GO" id="GO:0006260">
    <property type="term" value="P:DNA replication"/>
    <property type="evidence" value="ECO:0007669"/>
    <property type="project" value="TreeGrafter"/>
</dbReference>
<dbReference type="CDD" id="cd00009">
    <property type="entry name" value="AAA"/>
    <property type="match status" value="1"/>
</dbReference>
<proteinExistence type="predicted"/>
<dbReference type="SUPFAM" id="SSF52540">
    <property type="entry name" value="P-loop containing nucleoside triphosphate hydrolases"/>
    <property type="match status" value="1"/>
</dbReference>
<dbReference type="Proteomes" id="UP000188603">
    <property type="component" value="Chromosome"/>
</dbReference>
<dbReference type="EMBL" id="CP019699">
    <property type="protein sequence ID" value="AQS55277.1"/>
    <property type="molecule type" value="Genomic_DNA"/>
</dbReference>
<dbReference type="KEGG" id="ntr:B0W44_05265"/>